<gene>
    <name evidence="2" type="ORF">KC19_8G018300</name>
</gene>
<comment type="caution">
    <text evidence="2">The sequence shown here is derived from an EMBL/GenBank/DDBJ whole genome shotgun (WGS) entry which is preliminary data.</text>
</comment>
<protein>
    <submittedName>
        <fullName evidence="2">Uncharacterized protein</fullName>
    </submittedName>
</protein>
<evidence type="ECO:0000313" key="3">
    <source>
        <dbReference type="Proteomes" id="UP000822688"/>
    </source>
</evidence>
<name>A0A8T0GXJ7_CERPU</name>
<feature type="chain" id="PRO_5035854448" evidence="1">
    <location>
        <begin position="29"/>
        <end position="74"/>
    </location>
</feature>
<evidence type="ECO:0000313" key="2">
    <source>
        <dbReference type="EMBL" id="KAG0563277.1"/>
    </source>
</evidence>
<dbReference type="AlphaFoldDB" id="A0A8T0GXJ7"/>
<feature type="signal peptide" evidence="1">
    <location>
        <begin position="1"/>
        <end position="28"/>
    </location>
</feature>
<accession>A0A8T0GXJ7</accession>
<evidence type="ECO:0000256" key="1">
    <source>
        <dbReference type="SAM" id="SignalP"/>
    </source>
</evidence>
<sequence length="74" mass="7940">MGRGDLEGASVSCILLVSFLPTMTIVKTANNCLVLQYTPIHVKINNLTISGNLCVYSLYVATSFCAAGEDELKN</sequence>
<dbReference type="Proteomes" id="UP000822688">
    <property type="component" value="Chromosome 8"/>
</dbReference>
<reference evidence="2" key="1">
    <citation type="submission" date="2020-06" db="EMBL/GenBank/DDBJ databases">
        <title>WGS assembly of Ceratodon purpureus strain R40.</title>
        <authorList>
            <person name="Carey S.B."/>
            <person name="Jenkins J."/>
            <person name="Shu S."/>
            <person name="Lovell J.T."/>
            <person name="Sreedasyam A."/>
            <person name="Maumus F."/>
            <person name="Tiley G.P."/>
            <person name="Fernandez-Pozo N."/>
            <person name="Barry K."/>
            <person name="Chen C."/>
            <person name="Wang M."/>
            <person name="Lipzen A."/>
            <person name="Daum C."/>
            <person name="Saski C.A."/>
            <person name="Payton A.C."/>
            <person name="Mcbreen J.C."/>
            <person name="Conrad R.E."/>
            <person name="Kollar L.M."/>
            <person name="Olsson S."/>
            <person name="Huttunen S."/>
            <person name="Landis J.B."/>
            <person name="Wickett N.J."/>
            <person name="Johnson M.G."/>
            <person name="Rensing S.A."/>
            <person name="Grimwood J."/>
            <person name="Schmutz J."/>
            <person name="Mcdaniel S.F."/>
        </authorList>
    </citation>
    <scope>NUCLEOTIDE SEQUENCE</scope>
    <source>
        <strain evidence="2">R40</strain>
    </source>
</reference>
<keyword evidence="3" id="KW-1185">Reference proteome</keyword>
<organism evidence="2 3">
    <name type="scientific">Ceratodon purpureus</name>
    <name type="common">Fire moss</name>
    <name type="synonym">Dicranum purpureum</name>
    <dbReference type="NCBI Taxonomy" id="3225"/>
    <lineage>
        <taxon>Eukaryota</taxon>
        <taxon>Viridiplantae</taxon>
        <taxon>Streptophyta</taxon>
        <taxon>Embryophyta</taxon>
        <taxon>Bryophyta</taxon>
        <taxon>Bryophytina</taxon>
        <taxon>Bryopsida</taxon>
        <taxon>Dicranidae</taxon>
        <taxon>Pseudoditrichales</taxon>
        <taxon>Ditrichaceae</taxon>
        <taxon>Ceratodon</taxon>
    </lineage>
</organism>
<dbReference type="EMBL" id="CM026429">
    <property type="protein sequence ID" value="KAG0563277.1"/>
    <property type="molecule type" value="Genomic_DNA"/>
</dbReference>
<proteinExistence type="predicted"/>
<keyword evidence="1" id="KW-0732">Signal</keyword>